<reference evidence="3" key="2">
    <citation type="submission" date="2015-01" db="EMBL/GenBank/DDBJ databases">
        <title>Evolutionary Origins and Diversification of the Mycorrhizal Mutualists.</title>
        <authorList>
            <consortium name="DOE Joint Genome Institute"/>
            <consortium name="Mycorrhizal Genomics Consortium"/>
            <person name="Kohler A."/>
            <person name="Kuo A."/>
            <person name="Nagy L.G."/>
            <person name="Floudas D."/>
            <person name="Copeland A."/>
            <person name="Barry K.W."/>
            <person name="Cichocki N."/>
            <person name="Veneault-Fourrey C."/>
            <person name="LaButti K."/>
            <person name="Lindquist E.A."/>
            <person name="Lipzen A."/>
            <person name="Lundell T."/>
            <person name="Morin E."/>
            <person name="Murat C."/>
            <person name="Riley R."/>
            <person name="Ohm R."/>
            <person name="Sun H."/>
            <person name="Tunlid A."/>
            <person name="Henrissat B."/>
            <person name="Grigoriev I.V."/>
            <person name="Hibbett D.S."/>
            <person name="Martin F."/>
        </authorList>
    </citation>
    <scope>NUCLEOTIDE SEQUENCE [LARGE SCALE GENOMIC DNA]</scope>
    <source>
        <strain evidence="3">Ve08.2h10</strain>
    </source>
</reference>
<dbReference type="AlphaFoldDB" id="A0A0D0BJD9"/>
<dbReference type="EMBL" id="KN831689">
    <property type="protein sequence ID" value="KIK71767.1"/>
    <property type="molecule type" value="Genomic_DNA"/>
</dbReference>
<reference evidence="2 3" key="1">
    <citation type="submission" date="2014-04" db="EMBL/GenBank/DDBJ databases">
        <authorList>
            <consortium name="DOE Joint Genome Institute"/>
            <person name="Kuo A."/>
            <person name="Kohler A."/>
            <person name="Jargeat P."/>
            <person name="Nagy L.G."/>
            <person name="Floudas D."/>
            <person name="Copeland A."/>
            <person name="Barry K.W."/>
            <person name="Cichocki N."/>
            <person name="Veneault-Fourrey C."/>
            <person name="LaButti K."/>
            <person name="Lindquist E.A."/>
            <person name="Lipzen A."/>
            <person name="Lundell T."/>
            <person name="Morin E."/>
            <person name="Murat C."/>
            <person name="Sun H."/>
            <person name="Tunlid A."/>
            <person name="Henrissat B."/>
            <person name="Grigoriev I.V."/>
            <person name="Hibbett D.S."/>
            <person name="Martin F."/>
            <person name="Nordberg H.P."/>
            <person name="Cantor M.N."/>
            <person name="Hua S.X."/>
        </authorList>
    </citation>
    <scope>NUCLEOTIDE SEQUENCE [LARGE SCALE GENOMIC DNA]</scope>
    <source>
        <strain evidence="2 3">Ve08.2h10</strain>
    </source>
</reference>
<feature type="region of interest" description="Disordered" evidence="1">
    <location>
        <begin position="1"/>
        <end position="61"/>
    </location>
</feature>
<evidence type="ECO:0000313" key="2">
    <source>
        <dbReference type="EMBL" id="KIK71767.1"/>
    </source>
</evidence>
<sequence>MGKQARGKGQDDEGREEGEADGQRWTQSEVVCNPKDSGMQKARKKDQERESDGEDGQAKAR</sequence>
<organism evidence="2 3">
    <name type="scientific">Paxillus rubicundulus Ve08.2h10</name>
    <dbReference type="NCBI Taxonomy" id="930991"/>
    <lineage>
        <taxon>Eukaryota</taxon>
        <taxon>Fungi</taxon>
        <taxon>Dikarya</taxon>
        <taxon>Basidiomycota</taxon>
        <taxon>Agaricomycotina</taxon>
        <taxon>Agaricomycetes</taxon>
        <taxon>Agaricomycetidae</taxon>
        <taxon>Boletales</taxon>
        <taxon>Paxilineae</taxon>
        <taxon>Paxillaceae</taxon>
        <taxon>Paxillus</taxon>
    </lineage>
</organism>
<dbReference type="InParanoid" id="A0A0D0BJD9"/>
<evidence type="ECO:0000256" key="1">
    <source>
        <dbReference type="SAM" id="MobiDB-lite"/>
    </source>
</evidence>
<gene>
    <name evidence="2" type="ORF">PAXRUDRAFT_22860</name>
</gene>
<dbReference type="HOGENOM" id="CLU_185477_0_0_1"/>
<keyword evidence="3" id="KW-1185">Reference proteome</keyword>
<accession>A0A0D0BJD9</accession>
<dbReference type="Proteomes" id="UP000054538">
    <property type="component" value="Unassembled WGS sequence"/>
</dbReference>
<name>A0A0D0BJD9_9AGAM</name>
<evidence type="ECO:0000313" key="3">
    <source>
        <dbReference type="Proteomes" id="UP000054538"/>
    </source>
</evidence>
<proteinExistence type="predicted"/>
<protein>
    <submittedName>
        <fullName evidence="2">Uncharacterized protein</fullName>
    </submittedName>
</protein>
<feature type="compositionally biased region" description="Basic and acidic residues" evidence="1">
    <location>
        <begin position="45"/>
        <end position="61"/>
    </location>
</feature>